<gene>
    <name evidence="1" type="ORF">DAMNIGENAA_04890</name>
</gene>
<protein>
    <submittedName>
        <fullName evidence="1">Uncharacterized protein</fullName>
    </submittedName>
</protein>
<comment type="caution">
    <text evidence="1">The sequence shown here is derived from an EMBL/GenBank/DDBJ whole genome shotgun (WGS) entry which is preliminary data.</text>
</comment>
<sequence>MKWIEVITLRSLVKANRQMVDELLSQVFKQKESGLAASIRVYHHPTVETDLSIHIHWENGAQHPSESPLGQQLSYALKGLGLLYHSIWVEVAAME</sequence>
<organism evidence="1 2">
    <name type="scientific">Desulforhabdus amnigena</name>
    <dbReference type="NCBI Taxonomy" id="40218"/>
    <lineage>
        <taxon>Bacteria</taxon>
        <taxon>Pseudomonadati</taxon>
        <taxon>Thermodesulfobacteriota</taxon>
        <taxon>Syntrophobacteria</taxon>
        <taxon>Syntrophobacterales</taxon>
        <taxon>Syntrophobacteraceae</taxon>
        <taxon>Desulforhabdus</taxon>
    </lineage>
</organism>
<proteinExistence type="predicted"/>
<dbReference type="Proteomes" id="UP001144372">
    <property type="component" value="Unassembled WGS sequence"/>
</dbReference>
<name>A0A9W6D4K6_9BACT</name>
<reference evidence="1" key="1">
    <citation type="submission" date="2022-12" db="EMBL/GenBank/DDBJ databases">
        <title>Reference genome sequencing for broad-spectrum identification of bacterial and archaeal isolates by mass spectrometry.</title>
        <authorList>
            <person name="Sekiguchi Y."/>
            <person name="Tourlousse D.M."/>
        </authorList>
    </citation>
    <scope>NUCLEOTIDE SEQUENCE</scope>
    <source>
        <strain evidence="1">ASRB1</strain>
    </source>
</reference>
<evidence type="ECO:0000313" key="2">
    <source>
        <dbReference type="Proteomes" id="UP001144372"/>
    </source>
</evidence>
<keyword evidence="2" id="KW-1185">Reference proteome</keyword>
<dbReference type="AlphaFoldDB" id="A0A9W6D4K6"/>
<dbReference type="EMBL" id="BSDR01000001">
    <property type="protein sequence ID" value="GLI33056.1"/>
    <property type="molecule type" value="Genomic_DNA"/>
</dbReference>
<accession>A0A9W6D4K6</accession>
<dbReference type="RefSeq" id="WP_281792074.1">
    <property type="nucleotide sequence ID" value="NZ_BSDR01000001.1"/>
</dbReference>
<evidence type="ECO:0000313" key="1">
    <source>
        <dbReference type="EMBL" id="GLI33056.1"/>
    </source>
</evidence>